<dbReference type="AlphaFoldDB" id="A0A1C6GTN3"/>
<gene>
    <name evidence="1" type="ORF">SAMEA3545359_00529</name>
</gene>
<dbReference type="EMBL" id="FMHG01000001">
    <property type="protein sequence ID" value="SCJ48567.1"/>
    <property type="molecule type" value="Genomic_DNA"/>
</dbReference>
<organism evidence="1">
    <name type="scientific">uncultured Anaerotruncus sp</name>
    <dbReference type="NCBI Taxonomy" id="905011"/>
    <lineage>
        <taxon>Bacteria</taxon>
        <taxon>Bacillati</taxon>
        <taxon>Bacillota</taxon>
        <taxon>Clostridia</taxon>
        <taxon>Eubacteriales</taxon>
        <taxon>Oscillospiraceae</taxon>
        <taxon>Anaerotruncus</taxon>
        <taxon>environmental samples</taxon>
    </lineage>
</organism>
<keyword evidence="1" id="KW-0548">Nucleotidyltransferase</keyword>
<dbReference type="GO" id="GO:0016779">
    <property type="term" value="F:nucleotidyltransferase activity"/>
    <property type="evidence" value="ECO:0007669"/>
    <property type="project" value="UniProtKB-KW"/>
</dbReference>
<dbReference type="GO" id="GO:0009236">
    <property type="term" value="P:cobalamin biosynthetic process"/>
    <property type="evidence" value="ECO:0007669"/>
    <property type="project" value="UniProtKB-UniPathway"/>
</dbReference>
<dbReference type="GO" id="GO:0016301">
    <property type="term" value="F:kinase activity"/>
    <property type="evidence" value="ECO:0007669"/>
    <property type="project" value="UniProtKB-KW"/>
</dbReference>
<sequence length="131" mass="14771">MRALIVGAAYSGKRHYTEQLGYRPQDIFDGGRDDWRQLARYPVLGELHLLVKRLLAEGIEPRTVLQPYLQRGDCVILCDEVGAGVVPIEADRRRWREEVGRLCCWLTGKLPLVVRLCCGIPTAVKGELPCV</sequence>
<evidence type="ECO:0000313" key="1">
    <source>
        <dbReference type="EMBL" id="SCJ48567.1"/>
    </source>
</evidence>
<name>A0A1C6GTN3_9FIRM</name>
<dbReference type="Gene3D" id="3.40.50.300">
    <property type="entry name" value="P-loop containing nucleotide triphosphate hydrolases"/>
    <property type="match status" value="1"/>
</dbReference>
<dbReference type="SUPFAM" id="SSF52540">
    <property type="entry name" value="P-loop containing nucleoside triphosphate hydrolases"/>
    <property type="match status" value="1"/>
</dbReference>
<protein>
    <submittedName>
        <fullName evidence="1">Adenosylcobinamide kinase/adenosylcobinamide-phosphate guanylyltransferase</fullName>
    </submittedName>
</protein>
<dbReference type="InterPro" id="IPR027417">
    <property type="entry name" value="P-loop_NTPase"/>
</dbReference>
<dbReference type="UniPathway" id="UPA00148">
    <property type="reaction ID" value="UER00236"/>
</dbReference>
<proteinExistence type="predicted"/>
<keyword evidence="1" id="KW-0808">Transferase</keyword>
<reference evidence="1" key="1">
    <citation type="submission" date="2015-09" db="EMBL/GenBank/DDBJ databases">
        <authorList>
            <consortium name="Pathogen Informatics"/>
        </authorList>
    </citation>
    <scope>NUCLEOTIDE SEQUENCE</scope>
    <source>
        <strain evidence="1">2789STDY5834896</strain>
    </source>
</reference>
<keyword evidence="1" id="KW-0418">Kinase</keyword>
<accession>A0A1C6GTN3</accession>